<organism evidence="8 9">
    <name type="scientific">Alkalibaculum sporogenes</name>
    <dbReference type="NCBI Taxonomy" id="2655001"/>
    <lineage>
        <taxon>Bacteria</taxon>
        <taxon>Bacillati</taxon>
        <taxon>Bacillota</taxon>
        <taxon>Clostridia</taxon>
        <taxon>Eubacteriales</taxon>
        <taxon>Eubacteriaceae</taxon>
        <taxon>Alkalibaculum</taxon>
    </lineage>
</organism>
<keyword evidence="9" id="KW-1185">Reference proteome</keyword>
<dbReference type="PANTHER" id="PTHR23531:SF1">
    <property type="entry name" value="QUINOLENE RESISTANCE PROTEIN NORA"/>
    <property type="match status" value="1"/>
</dbReference>
<dbReference type="GO" id="GO:0005886">
    <property type="term" value="C:plasma membrane"/>
    <property type="evidence" value="ECO:0007669"/>
    <property type="project" value="UniProtKB-SubCell"/>
</dbReference>
<comment type="subcellular location">
    <subcellularLocation>
        <location evidence="1">Cell membrane</location>
        <topology evidence="1">Multi-pass membrane protein</topology>
    </subcellularLocation>
</comment>
<dbReference type="Pfam" id="PF07690">
    <property type="entry name" value="MFS_1"/>
    <property type="match status" value="2"/>
</dbReference>
<evidence type="ECO:0000256" key="1">
    <source>
        <dbReference type="ARBA" id="ARBA00004651"/>
    </source>
</evidence>
<feature type="transmembrane region" description="Helical" evidence="6">
    <location>
        <begin position="113"/>
        <end position="131"/>
    </location>
</feature>
<dbReference type="InterPro" id="IPR011701">
    <property type="entry name" value="MFS"/>
</dbReference>
<reference evidence="8 9" key="1">
    <citation type="submission" date="2019-10" db="EMBL/GenBank/DDBJ databases">
        <title>Alkalibaculum tamaniensis sp.nov., a new alkaliphilic acetogen, isolated on methoxylated aromatics from a mud volcano.</title>
        <authorList>
            <person name="Khomyakova M.A."/>
            <person name="Merkel A.Y."/>
            <person name="Bonch-Osmolovskaya E.A."/>
            <person name="Slobodkin A.I."/>
        </authorList>
    </citation>
    <scope>NUCLEOTIDE SEQUENCE [LARGE SCALE GENOMIC DNA]</scope>
    <source>
        <strain evidence="8 9">M08DMB</strain>
    </source>
</reference>
<gene>
    <name evidence="8" type="ORF">GC105_01885</name>
</gene>
<keyword evidence="4 6" id="KW-1133">Transmembrane helix</keyword>
<feature type="transmembrane region" description="Helical" evidence="6">
    <location>
        <begin position="143"/>
        <end position="164"/>
    </location>
</feature>
<sequence length="405" mass="44064">MVGIFGKKASSTLWTKNFILFSGLNLFLNLGVQFLIPILPLYAISVLGASESQVGYLLGLYSFAALAARPFAGYAYDHFGRKKPFVIALIAFSILSFLYNFTATFILLVILRVIHGLAFSFTTTGTGAIVGDIVPSERRGEGIGYFGMTNTLAMALGPAIALSIMGNNNYWILFALSGFLAISAFLMSNFVHFPKIELSSKPFNIKTIFEKKVFSVVLVVLMFGVINGGVLSFIIIYSQDIGIINGGLFFLINSIGVITIRLFTGKIMDIHGPRPMIIFGFIIQSIGLVLLSAANGIFLFLTAAVLLGVANGTLMPTLQTMVMNMVESNKRGVANATFFAAMDIGVGGGSILLGLIAELASFKIMYLFCAVYLVIPLIYFLSYVSKDYERKIVEIDTTIINEKFK</sequence>
<evidence type="ECO:0000256" key="4">
    <source>
        <dbReference type="ARBA" id="ARBA00022989"/>
    </source>
</evidence>
<keyword evidence="5 6" id="KW-0472">Membrane</keyword>
<feature type="transmembrane region" description="Helical" evidence="6">
    <location>
        <begin position="297"/>
        <end position="315"/>
    </location>
</feature>
<evidence type="ECO:0000256" key="2">
    <source>
        <dbReference type="ARBA" id="ARBA00022448"/>
    </source>
</evidence>
<dbReference type="InterPro" id="IPR020846">
    <property type="entry name" value="MFS_dom"/>
</dbReference>
<feature type="transmembrane region" description="Helical" evidence="6">
    <location>
        <begin position="275"/>
        <end position="291"/>
    </location>
</feature>
<dbReference type="InterPro" id="IPR052714">
    <property type="entry name" value="MFS_Exporter"/>
</dbReference>
<evidence type="ECO:0000313" key="8">
    <source>
        <dbReference type="EMBL" id="MPW24543.1"/>
    </source>
</evidence>
<feature type="transmembrane region" description="Helical" evidence="6">
    <location>
        <begin position="213"/>
        <end position="237"/>
    </location>
</feature>
<dbReference type="InterPro" id="IPR036259">
    <property type="entry name" value="MFS_trans_sf"/>
</dbReference>
<feature type="transmembrane region" description="Helical" evidence="6">
    <location>
        <begin position="54"/>
        <end position="72"/>
    </location>
</feature>
<feature type="transmembrane region" description="Helical" evidence="6">
    <location>
        <begin position="243"/>
        <end position="263"/>
    </location>
</feature>
<feature type="transmembrane region" description="Helical" evidence="6">
    <location>
        <begin position="84"/>
        <end position="107"/>
    </location>
</feature>
<dbReference type="PROSITE" id="PS50850">
    <property type="entry name" value="MFS"/>
    <property type="match status" value="1"/>
</dbReference>
<evidence type="ECO:0000259" key="7">
    <source>
        <dbReference type="PROSITE" id="PS50850"/>
    </source>
</evidence>
<comment type="caution">
    <text evidence="8">The sequence shown here is derived from an EMBL/GenBank/DDBJ whole genome shotgun (WGS) entry which is preliminary data.</text>
</comment>
<dbReference type="CDD" id="cd17489">
    <property type="entry name" value="MFS_YfcJ_like"/>
    <property type="match status" value="1"/>
</dbReference>
<feature type="domain" description="Major facilitator superfamily (MFS) profile" evidence="7">
    <location>
        <begin position="15"/>
        <end position="388"/>
    </location>
</feature>
<evidence type="ECO:0000313" key="9">
    <source>
        <dbReference type="Proteomes" id="UP000440004"/>
    </source>
</evidence>
<evidence type="ECO:0000256" key="5">
    <source>
        <dbReference type="ARBA" id="ARBA00023136"/>
    </source>
</evidence>
<feature type="transmembrane region" description="Helical" evidence="6">
    <location>
        <begin position="363"/>
        <end position="381"/>
    </location>
</feature>
<dbReference type="SUPFAM" id="SSF103473">
    <property type="entry name" value="MFS general substrate transporter"/>
    <property type="match status" value="1"/>
</dbReference>
<dbReference type="EMBL" id="WHNX01000002">
    <property type="protein sequence ID" value="MPW24543.1"/>
    <property type="molecule type" value="Genomic_DNA"/>
</dbReference>
<keyword evidence="3 6" id="KW-0812">Transmembrane</keyword>
<evidence type="ECO:0000256" key="3">
    <source>
        <dbReference type="ARBA" id="ARBA00022692"/>
    </source>
</evidence>
<dbReference type="PANTHER" id="PTHR23531">
    <property type="entry name" value="QUINOLENE RESISTANCE PROTEIN NORA"/>
    <property type="match status" value="1"/>
</dbReference>
<dbReference type="Proteomes" id="UP000440004">
    <property type="component" value="Unassembled WGS sequence"/>
</dbReference>
<dbReference type="RefSeq" id="WP_152801119.1">
    <property type="nucleotide sequence ID" value="NZ_WHNX01000002.1"/>
</dbReference>
<feature type="transmembrane region" description="Helical" evidence="6">
    <location>
        <begin position="18"/>
        <end position="42"/>
    </location>
</feature>
<dbReference type="GO" id="GO:0022857">
    <property type="term" value="F:transmembrane transporter activity"/>
    <property type="evidence" value="ECO:0007669"/>
    <property type="project" value="InterPro"/>
</dbReference>
<accession>A0A6A7K5X2</accession>
<keyword evidence="2" id="KW-0813">Transport</keyword>
<proteinExistence type="predicted"/>
<evidence type="ECO:0000256" key="6">
    <source>
        <dbReference type="SAM" id="Phobius"/>
    </source>
</evidence>
<name>A0A6A7K5X2_9FIRM</name>
<dbReference type="Gene3D" id="1.20.1250.20">
    <property type="entry name" value="MFS general substrate transporter like domains"/>
    <property type="match status" value="1"/>
</dbReference>
<feature type="transmembrane region" description="Helical" evidence="6">
    <location>
        <begin position="336"/>
        <end position="357"/>
    </location>
</feature>
<protein>
    <submittedName>
        <fullName evidence="8">MFS transporter</fullName>
    </submittedName>
</protein>
<feature type="transmembrane region" description="Helical" evidence="6">
    <location>
        <begin position="170"/>
        <end position="192"/>
    </location>
</feature>
<dbReference type="AlphaFoldDB" id="A0A6A7K5X2"/>